<dbReference type="Proteomes" id="UP000755585">
    <property type="component" value="Unassembled WGS sequence"/>
</dbReference>
<sequence>MGTQLSYGGSGTAPWEEAADETAVLDAQPASDSPAATDGPPDGGSGEGDSTVDSLITHIIEAIEGQDRRPIPGAPSTYTPANVRPSKYVAGGSSVHSGTSKFVSTPRSGRSSRQSTARGAAAVSAGAALARGDANALRELGLDLAELRTLSPREQQQRILDEILGAPGHPDDEALRRATHATLKAIAADPDIAQDAQIDYLLASYVYEQALVELTSQHANRQLSREAVTKLDNRLKPYIFKKAKHQLSSAGRYLSPALFIEKATSLVATVFRVMRGGRRSGS</sequence>
<gene>
    <name evidence="2" type="ORF">JOF29_002812</name>
</gene>
<comment type="caution">
    <text evidence="2">The sequence shown here is derived from an EMBL/GenBank/DDBJ whole genome shotgun (WGS) entry which is preliminary data.</text>
</comment>
<proteinExistence type="predicted"/>
<name>A0ABS4UJL3_9ACTN</name>
<dbReference type="EMBL" id="JAGINT010000001">
    <property type="protein sequence ID" value="MBP2351729.1"/>
    <property type="molecule type" value="Genomic_DNA"/>
</dbReference>
<feature type="region of interest" description="Disordered" evidence="1">
    <location>
        <begin position="1"/>
        <end position="118"/>
    </location>
</feature>
<evidence type="ECO:0000313" key="2">
    <source>
        <dbReference type="EMBL" id="MBP2351729.1"/>
    </source>
</evidence>
<accession>A0ABS4UJL3</accession>
<protein>
    <submittedName>
        <fullName evidence="2">Uncharacterized protein</fullName>
    </submittedName>
</protein>
<reference evidence="2 3" key="1">
    <citation type="submission" date="2021-03" db="EMBL/GenBank/DDBJ databases">
        <title>Sequencing the genomes of 1000 actinobacteria strains.</title>
        <authorList>
            <person name="Klenk H.-P."/>
        </authorList>
    </citation>
    <scope>NUCLEOTIDE SEQUENCE [LARGE SCALE GENOMIC DNA]</scope>
    <source>
        <strain evidence="2 3">DSM 18824</strain>
    </source>
</reference>
<keyword evidence="3" id="KW-1185">Reference proteome</keyword>
<organism evidence="2 3">
    <name type="scientific">Kribbella aluminosa</name>
    <dbReference type="NCBI Taxonomy" id="416017"/>
    <lineage>
        <taxon>Bacteria</taxon>
        <taxon>Bacillati</taxon>
        <taxon>Actinomycetota</taxon>
        <taxon>Actinomycetes</taxon>
        <taxon>Propionibacteriales</taxon>
        <taxon>Kribbellaceae</taxon>
        <taxon>Kribbella</taxon>
    </lineage>
</organism>
<evidence type="ECO:0000313" key="3">
    <source>
        <dbReference type="Proteomes" id="UP000755585"/>
    </source>
</evidence>
<dbReference type="RefSeq" id="WP_209694592.1">
    <property type="nucleotide sequence ID" value="NZ_BAAAVU010000013.1"/>
</dbReference>
<feature type="compositionally biased region" description="Polar residues" evidence="1">
    <location>
        <begin position="94"/>
        <end position="116"/>
    </location>
</feature>
<evidence type="ECO:0000256" key="1">
    <source>
        <dbReference type="SAM" id="MobiDB-lite"/>
    </source>
</evidence>